<dbReference type="Proteomes" id="UP000254950">
    <property type="component" value="Unassembled WGS sequence"/>
</dbReference>
<dbReference type="EMBL" id="UFTF01000001">
    <property type="protein sequence ID" value="SUV45366.1"/>
    <property type="molecule type" value="Genomic_DNA"/>
</dbReference>
<accession>A0A380ZK23</accession>
<evidence type="ECO:0000313" key="1">
    <source>
        <dbReference type="EMBL" id="SUV45366.1"/>
    </source>
</evidence>
<organism evidence="1 2">
    <name type="scientific">Bartonella doshiae</name>
    <dbReference type="NCBI Taxonomy" id="33044"/>
    <lineage>
        <taxon>Bacteria</taxon>
        <taxon>Pseudomonadati</taxon>
        <taxon>Pseudomonadota</taxon>
        <taxon>Alphaproteobacteria</taxon>
        <taxon>Hyphomicrobiales</taxon>
        <taxon>Bartonellaceae</taxon>
        <taxon>Bartonella</taxon>
    </lineage>
</organism>
<protein>
    <submittedName>
        <fullName evidence="1">Uncharacterized protein</fullName>
    </submittedName>
</protein>
<dbReference type="AlphaFoldDB" id="A0A380ZK23"/>
<evidence type="ECO:0000313" key="2">
    <source>
        <dbReference type="Proteomes" id="UP000254950"/>
    </source>
</evidence>
<proteinExistence type="predicted"/>
<reference evidence="1 2" key="1">
    <citation type="submission" date="2018-06" db="EMBL/GenBank/DDBJ databases">
        <authorList>
            <consortium name="Pathogen Informatics"/>
            <person name="Doyle S."/>
        </authorList>
    </citation>
    <scope>NUCLEOTIDE SEQUENCE [LARGE SCALE GENOMIC DNA]</scope>
    <source>
        <strain evidence="1 2">NCTC12862</strain>
    </source>
</reference>
<name>A0A380ZK23_BARDO</name>
<gene>
    <name evidence="1" type="ORF">NCTC12862_01103</name>
</gene>
<sequence>MFALFAQLKGKFSLSMMCLRSEKSLANLRLKSLSSQIAIFKGREKYALKGF</sequence>